<dbReference type="OrthoDB" id="424823at2759"/>
<feature type="transmembrane region" description="Helical" evidence="1">
    <location>
        <begin position="62"/>
        <end position="82"/>
    </location>
</feature>
<dbReference type="EMBL" id="JAEVHI010000002">
    <property type="protein sequence ID" value="KAG5299667.1"/>
    <property type="molecule type" value="Genomic_DNA"/>
</dbReference>
<protein>
    <submittedName>
        <fullName evidence="2">Uncharacterized protein</fullName>
    </submittedName>
</protein>
<evidence type="ECO:0000313" key="2">
    <source>
        <dbReference type="EMBL" id="KAG5299667.1"/>
    </source>
</evidence>
<dbReference type="VEuPathDB" id="FungiDB:I7I52_10058"/>
<dbReference type="Proteomes" id="UP000670092">
    <property type="component" value="Unassembled WGS sequence"/>
</dbReference>
<keyword evidence="1" id="KW-0812">Transmembrane</keyword>
<dbReference type="AlphaFoldDB" id="A0A8H7Z0N5"/>
<keyword evidence="1" id="KW-1133">Transmembrane helix</keyword>
<comment type="caution">
    <text evidence="2">The sequence shown here is derived from an EMBL/GenBank/DDBJ whole genome shotgun (WGS) entry which is preliminary data.</text>
</comment>
<sequence length="84" mass="9537">MPNSRGIELGFGTNIIHSMYLLGLSTLFYCFILSHSVPWEGHTVEQCLNFQPEKISVGFKKYLPGVVFFIFPTFQCLITSGLQF</sequence>
<evidence type="ECO:0000313" key="3">
    <source>
        <dbReference type="Proteomes" id="UP000670092"/>
    </source>
</evidence>
<keyword evidence="1" id="KW-0472">Membrane</keyword>
<evidence type="ECO:0000256" key="1">
    <source>
        <dbReference type="SAM" id="Phobius"/>
    </source>
</evidence>
<reference evidence="2 3" key="1">
    <citation type="submission" date="2021-01" db="EMBL/GenBank/DDBJ databases">
        <title>Chromosome-level genome assembly of a human fungal pathogen reveals clustering of transcriptionally co-regulated genes.</title>
        <authorList>
            <person name="Voorhies M."/>
            <person name="Cohen S."/>
            <person name="Shea T.P."/>
            <person name="Petrus S."/>
            <person name="Munoz J.F."/>
            <person name="Poplawski S."/>
            <person name="Goldman W.E."/>
            <person name="Michael T."/>
            <person name="Cuomo C.A."/>
            <person name="Sil A."/>
            <person name="Beyhan S."/>
        </authorList>
    </citation>
    <scope>NUCLEOTIDE SEQUENCE [LARGE SCALE GENOMIC DNA]</scope>
    <source>
        <strain evidence="2 3">G184AR</strain>
    </source>
</reference>
<gene>
    <name evidence="2" type="ORF">I7I52_10058</name>
</gene>
<organism evidence="2 3">
    <name type="scientific">Ajellomyces capsulatus</name>
    <name type="common">Darling's disease fungus</name>
    <name type="synonym">Histoplasma capsulatum</name>
    <dbReference type="NCBI Taxonomy" id="5037"/>
    <lineage>
        <taxon>Eukaryota</taxon>
        <taxon>Fungi</taxon>
        <taxon>Dikarya</taxon>
        <taxon>Ascomycota</taxon>
        <taxon>Pezizomycotina</taxon>
        <taxon>Eurotiomycetes</taxon>
        <taxon>Eurotiomycetidae</taxon>
        <taxon>Onygenales</taxon>
        <taxon>Ajellomycetaceae</taxon>
        <taxon>Histoplasma</taxon>
    </lineage>
</organism>
<name>A0A8H7Z0N5_AJECA</name>
<feature type="transmembrane region" description="Helical" evidence="1">
    <location>
        <begin position="20"/>
        <end position="41"/>
    </location>
</feature>
<accession>A0A8H7Z0N5</accession>
<proteinExistence type="predicted"/>